<dbReference type="EMBL" id="KV878992">
    <property type="protein sequence ID" value="OJJ94972.1"/>
    <property type="molecule type" value="Genomic_DNA"/>
</dbReference>
<evidence type="ECO:0000256" key="10">
    <source>
        <dbReference type="ARBA" id="ARBA00023136"/>
    </source>
</evidence>
<name>A0A1L9WFL7_ASPA1</name>
<evidence type="ECO:0000256" key="7">
    <source>
        <dbReference type="ARBA" id="ARBA00022741"/>
    </source>
</evidence>
<evidence type="ECO:0000256" key="13">
    <source>
        <dbReference type="SAM" id="MobiDB-lite"/>
    </source>
</evidence>
<keyword evidence="4" id="KW-1003">Cell membrane</keyword>
<evidence type="ECO:0000256" key="1">
    <source>
        <dbReference type="ARBA" id="ARBA00004651"/>
    </source>
</evidence>
<dbReference type="Gene3D" id="1.20.1560.10">
    <property type="entry name" value="ABC transporter type 1, transmembrane domain"/>
    <property type="match status" value="1"/>
</dbReference>
<comment type="subcellular location">
    <subcellularLocation>
        <location evidence="1">Cell membrane</location>
        <topology evidence="1">Multi-pass membrane protein</topology>
    </subcellularLocation>
</comment>
<feature type="transmembrane region" description="Helical" evidence="14">
    <location>
        <begin position="841"/>
        <end position="861"/>
    </location>
</feature>
<evidence type="ECO:0000259" key="15">
    <source>
        <dbReference type="PROSITE" id="PS50893"/>
    </source>
</evidence>
<evidence type="ECO:0000256" key="5">
    <source>
        <dbReference type="ARBA" id="ARBA00022692"/>
    </source>
</evidence>
<dbReference type="SMART" id="SM00382">
    <property type="entry name" value="AAA"/>
    <property type="match status" value="2"/>
</dbReference>
<dbReference type="Pfam" id="PF00005">
    <property type="entry name" value="ABC_tran"/>
    <property type="match status" value="2"/>
</dbReference>
<dbReference type="PANTHER" id="PTHR43394">
    <property type="entry name" value="ATP-DEPENDENT PERMEASE MDL1, MITOCHONDRIAL"/>
    <property type="match status" value="1"/>
</dbReference>
<dbReference type="GeneID" id="30970894"/>
<evidence type="ECO:0000313" key="18">
    <source>
        <dbReference type="Proteomes" id="UP000184546"/>
    </source>
</evidence>
<feature type="transmembrane region" description="Helical" evidence="14">
    <location>
        <begin position="762"/>
        <end position="781"/>
    </location>
</feature>
<gene>
    <name evidence="17" type="ORF">ASPACDRAFT_127871</name>
</gene>
<dbReference type="InterPro" id="IPR039421">
    <property type="entry name" value="Type_1_exporter"/>
</dbReference>
<dbReference type="RefSeq" id="XP_020051312.1">
    <property type="nucleotide sequence ID" value="XM_020197080.1"/>
</dbReference>
<evidence type="ECO:0000256" key="8">
    <source>
        <dbReference type="ARBA" id="ARBA00022840"/>
    </source>
</evidence>
<dbReference type="CDD" id="cd18577">
    <property type="entry name" value="ABC_6TM_Pgp_ABCB1_D1_like"/>
    <property type="match status" value="1"/>
</dbReference>
<feature type="transmembrane region" description="Helical" evidence="14">
    <location>
        <begin position="304"/>
        <end position="328"/>
    </location>
</feature>
<keyword evidence="3" id="KW-0813">Transport</keyword>
<keyword evidence="8" id="KW-0067">ATP-binding</keyword>
<dbReference type="Pfam" id="PF00664">
    <property type="entry name" value="ABC_membrane"/>
    <property type="match status" value="2"/>
</dbReference>
<evidence type="ECO:0000256" key="2">
    <source>
        <dbReference type="ARBA" id="ARBA00007577"/>
    </source>
</evidence>
<dbReference type="FunFam" id="1.20.1560.10:FF:000057">
    <property type="entry name" value="ABC multidrug transporter SitT"/>
    <property type="match status" value="1"/>
</dbReference>
<accession>A0A1L9WFL7</accession>
<feature type="transmembrane region" description="Helical" evidence="14">
    <location>
        <begin position="224"/>
        <end position="244"/>
    </location>
</feature>
<evidence type="ECO:0000256" key="14">
    <source>
        <dbReference type="SAM" id="Phobius"/>
    </source>
</evidence>
<dbReference type="GO" id="GO:0005886">
    <property type="term" value="C:plasma membrane"/>
    <property type="evidence" value="ECO:0007669"/>
    <property type="project" value="UniProtKB-SubCell"/>
</dbReference>
<protein>
    <recommendedName>
        <fullName evidence="12">ABC multidrug transporter MDR2</fullName>
    </recommendedName>
</protein>
<dbReference type="VEuPathDB" id="FungiDB:ASPACDRAFT_127871"/>
<keyword evidence="18" id="KW-1185">Reference proteome</keyword>
<dbReference type="FunFam" id="3.40.50.300:FF:000913">
    <property type="entry name" value="ABC multidrug transporter SitT"/>
    <property type="match status" value="1"/>
</dbReference>
<reference evidence="18" key="1">
    <citation type="journal article" date="2017" name="Genome Biol.">
        <title>Comparative genomics reveals high biological diversity and specific adaptations in the industrially and medically important fungal genus Aspergillus.</title>
        <authorList>
            <person name="de Vries R.P."/>
            <person name="Riley R."/>
            <person name="Wiebenga A."/>
            <person name="Aguilar-Osorio G."/>
            <person name="Amillis S."/>
            <person name="Uchima C.A."/>
            <person name="Anderluh G."/>
            <person name="Asadollahi M."/>
            <person name="Askin M."/>
            <person name="Barry K."/>
            <person name="Battaglia E."/>
            <person name="Bayram O."/>
            <person name="Benocci T."/>
            <person name="Braus-Stromeyer S.A."/>
            <person name="Caldana C."/>
            <person name="Canovas D."/>
            <person name="Cerqueira G.C."/>
            <person name="Chen F."/>
            <person name="Chen W."/>
            <person name="Choi C."/>
            <person name="Clum A."/>
            <person name="Dos Santos R.A."/>
            <person name="Damasio A.R."/>
            <person name="Diallinas G."/>
            <person name="Emri T."/>
            <person name="Fekete E."/>
            <person name="Flipphi M."/>
            <person name="Freyberg S."/>
            <person name="Gallo A."/>
            <person name="Gournas C."/>
            <person name="Habgood R."/>
            <person name="Hainaut M."/>
            <person name="Harispe M.L."/>
            <person name="Henrissat B."/>
            <person name="Hilden K.S."/>
            <person name="Hope R."/>
            <person name="Hossain A."/>
            <person name="Karabika E."/>
            <person name="Karaffa L."/>
            <person name="Karanyi Z."/>
            <person name="Krasevec N."/>
            <person name="Kuo A."/>
            <person name="Kusch H."/>
            <person name="LaButti K."/>
            <person name="Lagendijk E.L."/>
            <person name="Lapidus A."/>
            <person name="Levasseur A."/>
            <person name="Lindquist E."/>
            <person name="Lipzen A."/>
            <person name="Logrieco A.F."/>
            <person name="MacCabe A."/>
            <person name="Maekelae M.R."/>
            <person name="Malavazi I."/>
            <person name="Melin P."/>
            <person name="Meyer V."/>
            <person name="Mielnichuk N."/>
            <person name="Miskei M."/>
            <person name="Molnar A.P."/>
            <person name="Mule G."/>
            <person name="Ngan C.Y."/>
            <person name="Orejas M."/>
            <person name="Orosz E."/>
            <person name="Ouedraogo J.P."/>
            <person name="Overkamp K.M."/>
            <person name="Park H.-S."/>
            <person name="Perrone G."/>
            <person name="Piumi F."/>
            <person name="Punt P.J."/>
            <person name="Ram A.F."/>
            <person name="Ramon A."/>
            <person name="Rauscher S."/>
            <person name="Record E."/>
            <person name="Riano-Pachon D.M."/>
            <person name="Robert V."/>
            <person name="Roehrig J."/>
            <person name="Ruller R."/>
            <person name="Salamov A."/>
            <person name="Salih N.S."/>
            <person name="Samson R.A."/>
            <person name="Sandor E."/>
            <person name="Sanguinetti M."/>
            <person name="Schuetze T."/>
            <person name="Sepcic K."/>
            <person name="Shelest E."/>
            <person name="Sherlock G."/>
            <person name="Sophianopoulou V."/>
            <person name="Squina F.M."/>
            <person name="Sun H."/>
            <person name="Susca A."/>
            <person name="Todd R.B."/>
            <person name="Tsang A."/>
            <person name="Unkles S.E."/>
            <person name="van de Wiele N."/>
            <person name="van Rossen-Uffink D."/>
            <person name="Oliveira J.V."/>
            <person name="Vesth T.C."/>
            <person name="Visser J."/>
            <person name="Yu J.-H."/>
            <person name="Zhou M."/>
            <person name="Andersen M.R."/>
            <person name="Archer D.B."/>
            <person name="Baker S.E."/>
            <person name="Benoit I."/>
            <person name="Brakhage A.A."/>
            <person name="Braus G.H."/>
            <person name="Fischer R."/>
            <person name="Frisvad J.C."/>
            <person name="Goldman G.H."/>
            <person name="Houbraken J."/>
            <person name="Oakley B."/>
            <person name="Pocsi I."/>
            <person name="Scazzocchio C."/>
            <person name="Seiboth B."/>
            <person name="vanKuyk P.A."/>
            <person name="Wortman J."/>
            <person name="Dyer P.S."/>
            <person name="Grigoriev I.V."/>
        </authorList>
    </citation>
    <scope>NUCLEOTIDE SEQUENCE [LARGE SCALE GENOMIC DNA]</scope>
    <source>
        <strain evidence="18">ATCC 16872 / CBS 172.66 / WB 5094</strain>
    </source>
</reference>
<dbReference type="InterPro" id="IPR011527">
    <property type="entry name" value="ABC1_TM_dom"/>
</dbReference>
<evidence type="ECO:0000256" key="9">
    <source>
        <dbReference type="ARBA" id="ARBA00022989"/>
    </source>
</evidence>
<dbReference type="FunFam" id="3.40.50.300:FF:001530">
    <property type="entry name" value="ABC multidrug transporter (Eurofung)"/>
    <property type="match status" value="1"/>
</dbReference>
<feature type="compositionally biased region" description="Polar residues" evidence="13">
    <location>
        <begin position="1"/>
        <end position="10"/>
    </location>
</feature>
<feature type="domain" description="ABC transmembrane type-1" evidence="16">
    <location>
        <begin position="724"/>
        <end position="1009"/>
    </location>
</feature>
<dbReference type="GO" id="GO:0016887">
    <property type="term" value="F:ATP hydrolysis activity"/>
    <property type="evidence" value="ECO:0007669"/>
    <property type="project" value="InterPro"/>
</dbReference>
<dbReference type="PANTHER" id="PTHR43394:SF1">
    <property type="entry name" value="ATP-BINDING CASSETTE SUB-FAMILY B MEMBER 10, MITOCHONDRIAL"/>
    <property type="match status" value="1"/>
</dbReference>
<feature type="compositionally biased region" description="Low complexity" evidence="13">
    <location>
        <begin position="28"/>
        <end position="39"/>
    </location>
</feature>
<evidence type="ECO:0000259" key="16">
    <source>
        <dbReference type="PROSITE" id="PS50929"/>
    </source>
</evidence>
<dbReference type="InterPro" id="IPR003593">
    <property type="entry name" value="AAA+_ATPase"/>
</dbReference>
<feature type="transmembrane region" description="Helical" evidence="14">
    <location>
        <begin position="867"/>
        <end position="885"/>
    </location>
</feature>
<feature type="transmembrane region" description="Helical" evidence="14">
    <location>
        <begin position="201"/>
        <end position="218"/>
    </location>
</feature>
<dbReference type="PROSITE" id="PS50893">
    <property type="entry name" value="ABC_TRANSPORTER_2"/>
    <property type="match status" value="2"/>
</dbReference>
<feature type="region of interest" description="Disordered" evidence="13">
    <location>
        <begin position="1"/>
        <end position="20"/>
    </location>
</feature>
<evidence type="ECO:0000256" key="11">
    <source>
        <dbReference type="ARBA" id="ARBA00023180"/>
    </source>
</evidence>
<dbReference type="PROSITE" id="PS00211">
    <property type="entry name" value="ABC_TRANSPORTER_1"/>
    <property type="match status" value="2"/>
</dbReference>
<keyword evidence="10 14" id="KW-0472">Membrane</keyword>
<feature type="domain" description="ABC transmembrane type-1" evidence="16">
    <location>
        <begin position="76"/>
        <end position="369"/>
    </location>
</feature>
<dbReference type="OrthoDB" id="6500128at2759"/>
<dbReference type="GO" id="GO:0005743">
    <property type="term" value="C:mitochondrial inner membrane"/>
    <property type="evidence" value="ECO:0007669"/>
    <property type="project" value="TreeGrafter"/>
</dbReference>
<dbReference type="OMA" id="YRMFLGT"/>
<keyword evidence="6" id="KW-0677">Repeat</keyword>
<feature type="domain" description="ABC transporter" evidence="15">
    <location>
        <begin position="402"/>
        <end position="654"/>
    </location>
</feature>
<evidence type="ECO:0000256" key="3">
    <source>
        <dbReference type="ARBA" id="ARBA00022448"/>
    </source>
</evidence>
<dbReference type="GO" id="GO:0015421">
    <property type="term" value="F:ABC-type oligopeptide transporter activity"/>
    <property type="evidence" value="ECO:0007669"/>
    <property type="project" value="TreeGrafter"/>
</dbReference>
<feature type="transmembrane region" description="Helical" evidence="14">
    <location>
        <begin position="944"/>
        <end position="968"/>
    </location>
</feature>
<keyword evidence="9 14" id="KW-1133">Transmembrane helix</keyword>
<feature type="transmembrane region" description="Helical" evidence="14">
    <location>
        <begin position="720"/>
        <end position="742"/>
    </location>
</feature>
<dbReference type="Gene3D" id="3.40.50.300">
    <property type="entry name" value="P-loop containing nucleotide triphosphate hydrolases"/>
    <property type="match status" value="2"/>
</dbReference>
<evidence type="ECO:0000256" key="12">
    <source>
        <dbReference type="ARBA" id="ARBA00049740"/>
    </source>
</evidence>
<evidence type="ECO:0000313" key="17">
    <source>
        <dbReference type="EMBL" id="OJJ94972.1"/>
    </source>
</evidence>
<dbReference type="STRING" id="690307.A0A1L9WFL7"/>
<feature type="transmembrane region" description="Helical" evidence="14">
    <location>
        <begin position="128"/>
        <end position="151"/>
    </location>
</feature>
<evidence type="ECO:0000256" key="6">
    <source>
        <dbReference type="ARBA" id="ARBA00022737"/>
    </source>
</evidence>
<keyword evidence="5 14" id="KW-0812">Transmembrane</keyword>
<dbReference type="GO" id="GO:0005524">
    <property type="term" value="F:ATP binding"/>
    <property type="evidence" value="ECO:0007669"/>
    <property type="project" value="UniProtKB-KW"/>
</dbReference>
<dbReference type="CDD" id="cd03249">
    <property type="entry name" value="ABC_MTABC3_MDL1_MDL2"/>
    <property type="match status" value="1"/>
</dbReference>
<feature type="transmembrane region" description="Helical" evidence="14">
    <location>
        <begin position="73"/>
        <end position="96"/>
    </location>
</feature>
<dbReference type="InterPro" id="IPR027417">
    <property type="entry name" value="P-loop_NTPase"/>
</dbReference>
<dbReference type="SUPFAM" id="SSF52540">
    <property type="entry name" value="P-loop containing nucleoside triphosphate hydrolases"/>
    <property type="match status" value="2"/>
</dbReference>
<dbReference type="SUPFAM" id="SSF90123">
    <property type="entry name" value="ABC transporter transmembrane region"/>
    <property type="match status" value="2"/>
</dbReference>
<dbReference type="CDD" id="cd18578">
    <property type="entry name" value="ABC_6TM_Pgp_ABCB1_D2_like"/>
    <property type="match status" value="1"/>
</dbReference>
<evidence type="ECO:0000256" key="4">
    <source>
        <dbReference type="ARBA" id="ARBA00022475"/>
    </source>
</evidence>
<feature type="domain" description="ABC transporter" evidence="15">
    <location>
        <begin position="1048"/>
        <end position="1289"/>
    </location>
</feature>
<keyword evidence="11" id="KW-0325">Glycoprotein</keyword>
<dbReference type="Proteomes" id="UP000184546">
    <property type="component" value="Unassembled WGS sequence"/>
</dbReference>
<dbReference type="InterPro" id="IPR003439">
    <property type="entry name" value="ABC_transporter-like_ATP-bd"/>
</dbReference>
<dbReference type="PROSITE" id="PS50929">
    <property type="entry name" value="ABC_TM1F"/>
    <property type="match status" value="2"/>
</dbReference>
<comment type="similarity">
    <text evidence="2">Belongs to the ABC transporter superfamily. ABCB family. Multidrug resistance exporter (TC 3.A.1.201) subfamily.</text>
</comment>
<proteinExistence type="inferred from homology"/>
<dbReference type="InterPro" id="IPR017871">
    <property type="entry name" value="ABC_transporter-like_CS"/>
</dbReference>
<feature type="transmembrane region" description="Helical" evidence="14">
    <location>
        <begin position="340"/>
        <end position="361"/>
    </location>
</feature>
<keyword evidence="7" id="KW-0547">Nucleotide-binding</keyword>
<dbReference type="GO" id="GO:0090374">
    <property type="term" value="P:oligopeptide export from mitochondrion"/>
    <property type="evidence" value="ECO:0007669"/>
    <property type="project" value="TreeGrafter"/>
</dbReference>
<organism evidence="17 18">
    <name type="scientific">Aspergillus aculeatus (strain ATCC 16872 / CBS 172.66 / WB 5094)</name>
    <dbReference type="NCBI Taxonomy" id="690307"/>
    <lineage>
        <taxon>Eukaryota</taxon>
        <taxon>Fungi</taxon>
        <taxon>Dikarya</taxon>
        <taxon>Ascomycota</taxon>
        <taxon>Pezizomycotina</taxon>
        <taxon>Eurotiomycetes</taxon>
        <taxon>Eurotiomycetidae</taxon>
        <taxon>Eurotiales</taxon>
        <taxon>Aspergillaceae</taxon>
        <taxon>Aspergillus</taxon>
        <taxon>Aspergillus subgen. Circumdati</taxon>
    </lineage>
</organism>
<sequence length="1307" mass="142571">MGSATESPSPHQGEHENTICAEKIVSVTDTSTASSTTTSKKSKSDTKDATSEQTASLGSYFRLLSHASASDRAILAVALLSSIGSGVPLPLMNIVFGNMVGEFNGYFTDDSSTTEAEFKSAISKLSLYIVYLFIAKFALTYFSMYCFRVIGLRVSGTLRLRYMHALFAQPISKLDLVSVGTVTNTITTLSNSIQQSISDKLAILFQSLALLVAAYVIAFRYSWALTLVTSAALVFIFAVCFIAVPMMTKIQRHIDKADEKHSSIAAEVIGSIRTVVSLGAEGTLAQRYADWIEIARLRGRKLSVVMAVQLGLVFFAMYASYSLAFWFGLKLYREGHIQNINTVITVFFSVMVAVSVLGRIASPLVTIAKAASAAGAFFEMIDSDKPNASGLRGPEVSAEVDLVFQNVHFTYPSRPDSKVLKGLNARFQKHKTTALVGPSGSGKSTIVGLLERWYELNANAEHPDQGAILVGEHNVQDLDLKWWRTQIGLVQQEPILFNDTIFNNIAYGLIGTQWEHESDEVKKGLVQQACREAFADEFIDRLPEGFATMVGENGTKLSGGQRQRLAIARSIVKQPTILILDEATSAIDVRGEKIVQAALDRLAQNRTTIVIAHRLTTIRKADHIIVMKGGVDVEQGTHEELLAIEDGVYSGLVNAQTLELLDAEGGDIQGEMEDTDDDAKSAKMSLNKVGTGDDLEKSKNRGFFGSIGVLLYENRGQWRFYLPALIGAAGAGAAYPIQSWLFARIIQVFQYSGDKLVHAANFWALMFLVLALGNGVCYALIGYSANRFSVEISSYCRTEYFQNIIEKPIPFHDRTDNASGSLVSRLATDPKQVQELLGINGALPCMSIFGMIGCIIIAFTFGWKLSLVAVLAALPCTFLAAFMRIRYEVQFDAMNAAVYSGSSQFAAEAIDAFRTVSALTMEDAILNRYSTMLLAQQKKAFRKAWYATLIFAFSDSVELCAMALTFWYGGQLLASREYEPTSFFVIYMAIIQGGQQAGQFFSFGSNIAQAIASANRMLDFRPNRNETQQQITTTTTNSAHQSATAASISFRDVTFRYASHDRPLFTGLNLDISPGQFVAFVGPSGCGKTTVISLLERFYSPAKGTVLLNDQDITTIDPATYRKTISLVAQEPRLFEGTLRENITLGLPNLSDVSDTEIEQACRDAEIHDFITSLPQGYATELGIKAQAALSGGQRQRLCIARALLRKPKLLLLDEATSSLDSQSEKVVQAALERLAAKRCMTIVAVAHRLATIQKADVIFVFGEGGLGGSRLVEQGTHADSLSFWMCGMGNANCVIVSGKCIGSLMV</sequence>
<feature type="region of interest" description="Disordered" evidence="13">
    <location>
        <begin position="28"/>
        <end position="49"/>
    </location>
</feature>
<dbReference type="InterPro" id="IPR036640">
    <property type="entry name" value="ABC1_TM_sf"/>
</dbReference>